<protein>
    <submittedName>
        <fullName evidence="1">Uncharacterized protein</fullName>
    </submittedName>
</protein>
<dbReference type="EMBL" id="CDMZ01005889">
    <property type="protein sequence ID" value="CEM55570.1"/>
    <property type="molecule type" value="Genomic_DNA"/>
</dbReference>
<dbReference type="VEuPathDB" id="CryptoDB:Cvel_13647"/>
<name>A0A0G4IEE7_9ALVE</name>
<gene>
    <name evidence="1" type="ORF">Cvel_13647</name>
</gene>
<sequence>MKEYGCRFKLSCPDSLIAILSDIPGPADDGIASASLAASSSSSAASSSLPPPDAESLLREALLSTSSQGERKREGVLKALRCMAASFLKEKQDLLETECGFERVVRVSEDGQNLRFQRSVQLEGADHNTNNNFQTLPFDLAMEMMNLMSRQTEASVMASILEGSGEEGLMYGPLTGVVGDIAEGSEALLRCLPFSRTTIARRGFVYRWLPLRDSNHTTEGEHSTETLDPSSDISLCLQSAHAQEMLKEWEIGGVV</sequence>
<organism evidence="1">
    <name type="scientific">Chromera velia CCMP2878</name>
    <dbReference type="NCBI Taxonomy" id="1169474"/>
    <lineage>
        <taxon>Eukaryota</taxon>
        <taxon>Sar</taxon>
        <taxon>Alveolata</taxon>
        <taxon>Colpodellida</taxon>
        <taxon>Chromeraceae</taxon>
        <taxon>Chromera</taxon>
    </lineage>
</organism>
<accession>A0A0G4IEE7</accession>
<evidence type="ECO:0000313" key="1">
    <source>
        <dbReference type="EMBL" id="CEM55570.1"/>
    </source>
</evidence>
<reference evidence="1" key="1">
    <citation type="submission" date="2014-11" db="EMBL/GenBank/DDBJ databases">
        <authorList>
            <person name="Otto D Thomas"/>
            <person name="Naeem Raeece"/>
        </authorList>
    </citation>
    <scope>NUCLEOTIDE SEQUENCE</scope>
</reference>
<proteinExistence type="predicted"/>
<dbReference type="AlphaFoldDB" id="A0A0G4IEE7"/>